<dbReference type="EMBL" id="JBHTKA010000001">
    <property type="protein sequence ID" value="MFD0998484.1"/>
    <property type="molecule type" value="Genomic_DNA"/>
</dbReference>
<keyword evidence="2" id="KW-1185">Reference proteome</keyword>
<sequence length="175" mass="19603">MLHSIYLNAARASTIILLLLIVTMLPSVHVYAQPKNSNKIPKSLAIEWRKDWKSFINQLTSNDNKRKNCVIDSLKALQGFFIPIEDLKQFIKEAESSKVPAIGIRLYLAIGKNDSTQNKEFKLLMVGVLETGVDMIAPNSREQDFIFDLTSPCPNTCDSGSPLYISNSSSKVQKQ</sequence>
<evidence type="ECO:0000313" key="1">
    <source>
        <dbReference type="EMBL" id="MFD0998484.1"/>
    </source>
</evidence>
<gene>
    <name evidence="1" type="ORF">ACFQ21_04170</name>
</gene>
<accession>A0ABW3JY37</accession>
<dbReference type="RefSeq" id="WP_377575258.1">
    <property type="nucleotide sequence ID" value="NZ_JBHTKA010000001.1"/>
</dbReference>
<evidence type="ECO:0008006" key="3">
    <source>
        <dbReference type="Google" id="ProtNLM"/>
    </source>
</evidence>
<evidence type="ECO:0000313" key="2">
    <source>
        <dbReference type="Proteomes" id="UP001597112"/>
    </source>
</evidence>
<comment type="caution">
    <text evidence="1">The sequence shown here is derived from an EMBL/GenBank/DDBJ whole genome shotgun (WGS) entry which is preliminary data.</text>
</comment>
<protein>
    <recommendedName>
        <fullName evidence="3">Peptidase S8/S53 domain-containing protein</fullName>
    </recommendedName>
</protein>
<organism evidence="1 2">
    <name type="scientific">Ohtaekwangia kribbensis</name>
    <dbReference type="NCBI Taxonomy" id="688913"/>
    <lineage>
        <taxon>Bacteria</taxon>
        <taxon>Pseudomonadati</taxon>
        <taxon>Bacteroidota</taxon>
        <taxon>Cytophagia</taxon>
        <taxon>Cytophagales</taxon>
        <taxon>Fulvivirgaceae</taxon>
        <taxon>Ohtaekwangia</taxon>
    </lineage>
</organism>
<proteinExistence type="predicted"/>
<reference evidence="2" key="1">
    <citation type="journal article" date="2019" name="Int. J. Syst. Evol. Microbiol.">
        <title>The Global Catalogue of Microorganisms (GCM) 10K type strain sequencing project: providing services to taxonomists for standard genome sequencing and annotation.</title>
        <authorList>
            <consortium name="The Broad Institute Genomics Platform"/>
            <consortium name="The Broad Institute Genome Sequencing Center for Infectious Disease"/>
            <person name="Wu L."/>
            <person name="Ma J."/>
        </authorList>
    </citation>
    <scope>NUCLEOTIDE SEQUENCE [LARGE SCALE GENOMIC DNA]</scope>
    <source>
        <strain evidence="2">CCUG 58938</strain>
    </source>
</reference>
<dbReference type="Proteomes" id="UP001597112">
    <property type="component" value="Unassembled WGS sequence"/>
</dbReference>
<name>A0ABW3JY37_9BACT</name>